<keyword evidence="2" id="KW-1185">Reference proteome</keyword>
<evidence type="ECO:0000313" key="1">
    <source>
        <dbReference type="EMBL" id="KAF5728786.1"/>
    </source>
</evidence>
<proteinExistence type="predicted"/>
<gene>
    <name evidence="1" type="ORF">HS088_TW21G00939</name>
</gene>
<dbReference type="Proteomes" id="UP000593562">
    <property type="component" value="Unassembled WGS sequence"/>
</dbReference>
<sequence>MEIGDWRWRPVIGDDRRSGLLHKPRSSSSNQKFMPNLRIHLATQLTKISPDSSVLSLDDADGTGLLLALLGSLVGRVGFGYQVGRSAWLKVERLERSLGT</sequence>
<name>A0A7J7C4U5_TRIWF</name>
<evidence type="ECO:0000313" key="2">
    <source>
        <dbReference type="Proteomes" id="UP000593562"/>
    </source>
</evidence>
<dbReference type="InParanoid" id="A0A7J7C4U5"/>
<organism evidence="1 2">
    <name type="scientific">Tripterygium wilfordii</name>
    <name type="common">Thunder God vine</name>
    <dbReference type="NCBI Taxonomy" id="458696"/>
    <lineage>
        <taxon>Eukaryota</taxon>
        <taxon>Viridiplantae</taxon>
        <taxon>Streptophyta</taxon>
        <taxon>Embryophyta</taxon>
        <taxon>Tracheophyta</taxon>
        <taxon>Spermatophyta</taxon>
        <taxon>Magnoliopsida</taxon>
        <taxon>eudicotyledons</taxon>
        <taxon>Gunneridae</taxon>
        <taxon>Pentapetalae</taxon>
        <taxon>rosids</taxon>
        <taxon>fabids</taxon>
        <taxon>Celastrales</taxon>
        <taxon>Celastraceae</taxon>
        <taxon>Tripterygium</taxon>
    </lineage>
</organism>
<dbReference type="AlphaFoldDB" id="A0A7J7C4U5"/>
<comment type="caution">
    <text evidence="1">The sequence shown here is derived from an EMBL/GenBank/DDBJ whole genome shotgun (WGS) entry which is preliminary data.</text>
</comment>
<accession>A0A7J7C4U5</accession>
<protein>
    <submittedName>
        <fullName evidence="1">Uncharacterized protein</fullName>
    </submittedName>
</protein>
<reference evidence="1 2" key="1">
    <citation type="journal article" date="2020" name="Nat. Commun.">
        <title>Genome of Tripterygium wilfordii and identification of cytochrome P450 involved in triptolide biosynthesis.</title>
        <authorList>
            <person name="Tu L."/>
            <person name="Su P."/>
            <person name="Zhang Z."/>
            <person name="Gao L."/>
            <person name="Wang J."/>
            <person name="Hu T."/>
            <person name="Zhou J."/>
            <person name="Zhang Y."/>
            <person name="Zhao Y."/>
            <person name="Liu Y."/>
            <person name="Song Y."/>
            <person name="Tong Y."/>
            <person name="Lu Y."/>
            <person name="Yang J."/>
            <person name="Xu C."/>
            <person name="Jia M."/>
            <person name="Peters R.J."/>
            <person name="Huang L."/>
            <person name="Gao W."/>
        </authorList>
    </citation>
    <scope>NUCLEOTIDE SEQUENCE [LARGE SCALE GENOMIC DNA]</scope>
    <source>
        <strain evidence="2">cv. XIE 37</strain>
        <tissue evidence="1">Leaf</tissue>
    </source>
</reference>
<dbReference type="EMBL" id="JAAARO010000021">
    <property type="protein sequence ID" value="KAF5728786.1"/>
    <property type="molecule type" value="Genomic_DNA"/>
</dbReference>